<dbReference type="GO" id="GO:0008168">
    <property type="term" value="F:methyltransferase activity"/>
    <property type="evidence" value="ECO:0007669"/>
    <property type="project" value="UniProtKB-KW"/>
</dbReference>
<keyword evidence="3" id="KW-1185">Reference proteome</keyword>
<organism evidence="2 3">
    <name type="scientific">Gordonia rubripertincta</name>
    <name type="common">Rhodococcus corallinus</name>
    <dbReference type="NCBI Taxonomy" id="36822"/>
    <lineage>
        <taxon>Bacteria</taxon>
        <taxon>Bacillati</taxon>
        <taxon>Actinomycetota</taxon>
        <taxon>Actinomycetes</taxon>
        <taxon>Mycobacteriales</taxon>
        <taxon>Gordoniaceae</taxon>
        <taxon>Gordonia</taxon>
    </lineage>
</organism>
<reference evidence="2" key="1">
    <citation type="submission" date="2022-12" db="EMBL/GenBank/DDBJ databases">
        <authorList>
            <person name="Krivoruchko A.V."/>
            <person name="Elkin A."/>
        </authorList>
    </citation>
    <scope>NUCLEOTIDE SEQUENCE</scope>
    <source>
        <strain evidence="2">IEGM 1388</strain>
    </source>
</reference>
<sequence length="142" mass="15062">MPQLSPRLRQVVDALPLESGMRVLEIGGAPGAAARAVAARVGPGGHVLVLDRSARGIERTLINCRKEVESGQLSAMCAPVEDFELGSGVVLFDLAFACRVGAFDGRHPQLYRAALAKVRRVLVPGGTLYIDTGSPLTPVRFD</sequence>
<accession>A0ABT4MUR2</accession>
<dbReference type="InterPro" id="IPR029063">
    <property type="entry name" value="SAM-dependent_MTases_sf"/>
</dbReference>
<name>A0ABT4MUR2_GORRU</name>
<protein>
    <submittedName>
        <fullName evidence="2">Class I SAM-dependent methyltransferase</fullName>
    </submittedName>
</protein>
<gene>
    <name evidence="2" type="ORF">O4213_12125</name>
</gene>
<dbReference type="EMBL" id="JAPWIE010000003">
    <property type="protein sequence ID" value="MCZ4550731.1"/>
    <property type="molecule type" value="Genomic_DNA"/>
</dbReference>
<dbReference type="RefSeq" id="WP_301571317.1">
    <property type="nucleotide sequence ID" value="NZ_JAPWIE010000003.1"/>
</dbReference>
<dbReference type="InterPro" id="IPR041698">
    <property type="entry name" value="Methyltransf_25"/>
</dbReference>
<evidence type="ECO:0000313" key="2">
    <source>
        <dbReference type="EMBL" id="MCZ4550731.1"/>
    </source>
</evidence>
<evidence type="ECO:0000313" key="3">
    <source>
        <dbReference type="Proteomes" id="UP001067235"/>
    </source>
</evidence>
<comment type="caution">
    <text evidence="2">The sequence shown here is derived from an EMBL/GenBank/DDBJ whole genome shotgun (WGS) entry which is preliminary data.</text>
</comment>
<proteinExistence type="predicted"/>
<keyword evidence="2" id="KW-0808">Transferase</keyword>
<dbReference type="GO" id="GO:0032259">
    <property type="term" value="P:methylation"/>
    <property type="evidence" value="ECO:0007669"/>
    <property type="project" value="UniProtKB-KW"/>
</dbReference>
<feature type="domain" description="Methyltransferase" evidence="1">
    <location>
        <begin position="23"/>
        <end position="126"/>
    </location>
</feature>
<dbReference type="Proteomes" id="UP001067235">
    <property type="component" value="Unassembled WGS sequence"/>
</dbReference>
<dbReference type="SUPFAM" id="SSF53335">
    <property type="entry name" value="S-adenosyl-L-methionine-dependent methyltransferases"/>
    <property type="match status" value="1"/>
</dbReference>
<keyword evidence="2" id="KW-0489">Methyltransferase</keyword>
<dbReference type="Pfam" id="PF13649">
    <property type="entry name" value="Methyltransf_25"/>
    <property type="match status" value="1"/>
</dbReference>
<dbReference type="Gene3D" id="3.40.50.150">
    <property type="entry name" value="Vaccinia Virus protein VP39"/>
    <property type="match status" value="1"/>
</dbReference>
<evidence type="ECO:0000259" key="1">
    <source>
        <dbReference type="Pfam" id="PF13649"/>
    </source>
</evidence>